<evidence type="ECO:0000313" key="4">
    <source>
        <dbReference type="EMBL" id="EIJ79249.1"/>
    </source>
</evidence>
<proteinExistence type="predicted"/>
<evidence type="ECO:0000313" key="5">
    <source>
        <dbReference type="Proteomes" id="UP000010523"/>
    </source>
</evidence>
<protein>
    <recommendedName>
        <fullName evidence="3">CBS domain-containing protein</fullName>
    </recommendedName>
</protein>
<sequence length="439" mass="48948">MATKHEQILRYIDELPVGEKISVRQIAKALNVSEGTAYRAIKDAEIKGYVSTIERVGTIRIERKKKENIEKLTFAEVVNIVDGQVLGGKAGLHKTLNKFVIGAMKLEAMMRYTGAGNLLIVGNRTKAHELALKAGAAVLITGGFDTEEDVKKLADELQLPIISTSYDTFTVATMINRAIYDQLIKKEIVLVEDILTPLSETIYLKMNDHVSDWYKYNNETMHSRFPVVDQNMKVQGMVTSKDIIGHPPETPIEKIMTKNPITVSGKTSVASSSHIMVWEGIEVLPVVDDSNKLEGIISRQDVLKALQMIQRQPQVGETLDDIVTSQLTVIEGNTKGENAFRCEVTPQMTNHLGSLSYGVFTTIVTEAANRVLRSYKKGDLVVENMTTYFIKPVQIESKLEVYPRVLEVGRKFGKVDVEVFNEGVLVGKAMMMCQLIDRN</sequence>
<dbReference type="OrthoDB" id="1790451at2"/>
<dbReference type="InterPro" id="IPR036388">
    <property type="entry name" value="WH-like_DNA-bd_sf"/>
</dbReference>
<dbReference type="RefSeq" id="WP_004438859.1">
    <property type="nucleotide sequence ID" value="NZ_AFEU01000003.1"/>
</dbReference>
<evidence type="ECO:0000256" key="1">
    <source>
        <dbReference type="ARBA" id="ARBA00023122"/>
    </source>
</evidence>
<keyword evidence="5" id="KW-1185">Reference proteome</keyword>
<name>I3DYC8_BACMT</name>
<dbReference type="InterPro" id="IPR036390">
    <property type="entry name" value="WH_DNA-bd_sf"/>
</dbReference>
<dbReference type="CDD" id="cd03440">
    <property type="entry name" value="hot_dog"/>
    <property type="match status" value="1"/>
</dbReference>
<feature type="domain" description="CBS" evidence="3">
    <location>
        <begin position="195"/>
        <end position="254"/>
    </location>
</feature>
<dbReference type="EMBL" id="AFEU01000003">
    <property type="protein sequence ID" value="EIJ79249.1"/>
    <property type="molecule type" value="Genomic_DNA"/>
</dbReference>
<dbReference type="InterPro" id="IPR010766">
    <property type="entry name" value="DRTGG"/>
</dbReference>
<dbReference type="AlphaFoldDB" id="I3DYC8"/>
<dbReference type="InterPro" id="IPR051257">
    <property type="entry name" value="Diverse_CBS-Domain"/>
</dbReference>
<dbReference type="InterPro" id="IPR029069">
    <property type="entry name" value="HotDog_dom_sf"/>
</dbReference>
<dbReference type="SUPFAM" id="SSF54631">
    <property type="entry name" value="CBS-domain pair"/>
    <property type="match status" value="1"/>
</dbReference>
<dbReference type="Gene3D" id="3.10.129.10">
    <property type="entry name" value="Hotdog Thioesterase"/>
    <property type="match status" value="1"/>
</dbReference>
<dbReference type="Pfam" id="PF03061">
    <property type="entry name" value="4HBT"/>
    <property type="match status" value="1"/>
</dbReference>
<dbReference type="Gene3D" id="1.10.10.10">
    <property type="entry name" value="Winged helix-like DNA-binding domain superfamily/Winged helix DNA-binding domain"/>
    <property type="match status" value="1"/>
</dbReference>
<gene>
    <name evidence="4" type="ORF">PB1_16869</name>
</gene>
<dbReference type="Gene3D" id="3.10.580.10">
    <property type="entry name" value="CBS-domain"/>
    <property type="match status" value="2"/>
</dbReference>
<dbReference type="STRING" id="997296.PB1_16869"/>
<dbReference type="Proteomes" id="UP000010523">
    <property type="component" value="Unassembled WGS sequence"/>
</dbReference>
<feature type="domain" description="CBS" evidence="3">
    <location>
        <begin position="256"/>
        <end position="314"/>
    </location>
</feature>
<dbReference type="PROSITE" id="PS51371">
    <property type="entry name" value="CBS"/>
    <property type="match status" value="2"/>
</dbReference>
<dbReference type="PANTHER" id="PTHR43080">
    <property type="entry name" value="CBS DOMAIN-CONTAINING PROTEIN CBSX3, MITOCHONDRIAL"/>
    <property type="match status" value="1"/>
</dbReference>
<keyword evidence="1 2" id="KW-0129">CBS domain</keyword>
<dbReference type="SUPFAM" id="SSF46785">
    <property type="entry name" value="Winged helix' DNA-binding domain"/>
    <property type="match status" value="1"/>
</dbReference>
<dbReference type="InterPro" id="IPR006683">
    <property type="entry name" value="Thioestr_dom"/>
</dbReference>
<dbReference type="Gene3D" id="3.40.1390.20">
    <property type="entry name" value="HprK N-terminal domain-like"/>
    <property type="match status" value="1"/>
</dbReference>
<dbReference type="InterPro" id="IPR000644">
    <property type="entry name" value="CBS_dom"/>
</dbReference>
<dbReference type="CDD" id="cd04596">
    <property type="entry name" value="CBS_pair_DRTGG_assoc"/>
    <property type="match status" value="1"/>
</dbReference>
<dbReference type="InterPro" id="IPR028979">
    <property type="entry name" value="Ser_kin/Pase_Hpr-like_N_sf"/>
</dbReference>
<comment type="caution">
    <text evidence="4">The sequence shown here is derived from an EMBL/GenBank/DDBJ whole genome shotgun (WGS) entry which is preliminary data.</text>
</comment>
<dbReference type="SMART" id="SM00116">
    <property type="entry name" value="CBS"/>
    <property type="match status" value="2"/>
</dbReference>
<reference evidence="4 5" key="1">
    <citation type="journal article" date="2012" name="Appl. Environ. Microbiol.">
        <title>Genome Sequence of Thermotolerant Bacillus methanolicus: Features and Regulation Related to Methylotrophy and Production of L-Lysine and L-Glutamate from Methanol.</title>
        <authorList>
            <person name="Heggeset T.M."/>
            <person name="Krog A."/>
            <person name="Balzer S."/>
            <person name="Wentzel A."/>
            <person name="Ellingsen T.E."/>
            <person name="Brautaset T."/>
        </authorList>
    </citation>
    <scope>NUCLEOTIDE SEQUENCE [LARGE SCALE GENOMIC DNA]</scope>
    <source>
        <strain evidence="4 5">PB1</strain>
    </source>
</reference>
<dbReference type="PANTHER" id="PTHR43080:SF2">
    <property type="entry name" value="CBS DOMAIN-CONTAINING PROTEIN"/>
    <property type="match status" value="1"/>
</dbReference>
<dbReference type="Pfam" id="PF00571">
    <property type="entry name" value="CBS"/>
    <property type="match status" value="2"/>
</dbReference>
<accession>I3DYC8</accession>
<dbReference type="InterPro" id="IPR046342">
    <property type="entry name" value="CBS_dom_sf"/>
</dbReference>
<evidence type="ECO:0000259" key="3">
    <source>
        <dbReference type="PROSITE" id="PS51371"/>
    </source>
</evidence>
<dbReference type="eggNOG" id="COG4109">
    <property type="taxonomic scope" value="Bacteria"/>
</dbReference>
<organism evidence="4 5">
    <name type="scientific">Bacillus methanolicus PB1</name>
    <dbReference type="NCBI Taxonomy" id="997296"/>
    <lineage>
        <taxon>Bacteria</taxon>
        <taxon>Bacillati</taxon>
        <taxon>Bacillota</taxon>
        <taxon>Bacilli</taxon>
        <taxon>Bacillales</taxon>
        <taxon>Bacillaceae</taxon>
        <taxon>Bacillus</taxon>
    </lineage>
</organism>
<dbReference type="PATRIC" id="fig|997296.3.peg.3552"/>
<dbReference type="SUPFAM" id="SSF54637">
    <property type="entry name" value="Thioesterase/thiol ester dehydrase-isomerase"/>
    <property type="match status" value="1"/>
</dbReference>
<dbReference type="Pfam" id="PF07085">
    <property type="entry name" value="DRTGG"/>
    <property type="match status" value="1"/>
</dbReference>
<dbReference type="SUPFAM" id="SSF75138">
    <property type="entry name" value="HprK N-terminal domain-like"/>
    <property type="match status" value="1"/>
</dbReference>
<evidence type="ECO:0000256" key="2">
    <source>
        <dbReference type="PROSITE-ProRule" id="PRU00703"/>
    </source>
</evidence>